<dbReference type="InterPro" id="IPR045335">
    <property type="entry name" value="FtsQ_C_sf"/>
</dbReference>
<comment type="similarity">
    <text evidence="9">Belongs to the FtsQ/DivIB family. FtsQ subfamily.</text>
</comment>
<organism evidence="12 13">
    <name type="scientific">Geoalkalibacter ferrihydriticus DSM 17813</name>
    <dbReference type="NCBI Taxonomy" id="1121915"/>
    <lineage>
        <taxon>Bacteria</taxon>
        <taxon>Pseudomonadati</taxon>
        <taxon>Thermodesulfobacteriota</taxon>
        <taxon>Desulfuromonadia</taxon>
        <taxon>Desulfuromonadales</taxon>
        <taxon>Geoalkalibacteraceae</taxon>
        <taxon>Geoalkalibacter</taxon>
    </lineage>
</organism>
<dbReference type="InterPro" id="IPR026579">
    <property type="entry name" value="FtsQ"/>
</dbReference>
<keyword evidence="4 9" id="KW-0132">Cell division</keyword>
<dbReference type="AlphaFoldDB" id="A0A0C2HYX0"/>
<accession>A0A0C2HYX0</accession>
<feature type="region of interest" description="Disordered" evidence="10">
    <location>
        <begin position="1"/>
        <end position="20"/>
    </location>
</feature>
<comment type="subcellular location">
    <subcellularLocation>
        <location evidence="9">Cell membrane</location>
        <topology evidence="9">Single-pass type II membrane protein</topology>
    </subcellularLocation>
    <subcellularLocation>
        <location evidence="1">Membrane</location>
    </subcellularLocation>
    <text evidence="9">Localizes to the division septum.</text>
</comment>
<comment type="caution">
    <text evidence="12">The sequence shown here is derived from an EMBL/GenBank/DDBJ whole genome shotgun (WGS) entry which is preliminary data.</text>
</comment>
<dbReference type="RefSeq" id="WP_040096566.1">
    <property type="nucleotide sequence ID" value="NZ_JWJD01000001.1"/>
</dbReference>
<keyword evidence="7 9" id="KW-0472">Membrane</keyword>
<proteinExistence type="inferred from homology"/>
<dbReference type="HAMAP" id="MF_00911">
    <property type="entry name" value="FtsQ_subfam"/>
    <property type="match status" value="1"/>
</dbReference>
<dbReference type="EMBL" id="JWJD01000001">
    <property type="protein sequence ID" value="KIH77952.1"/>
    <property type="molecule type" value="Genomic_DNA"/>
</dbReference>
<sequence length="280" mass="32259">MRDYKASTPPKVKKNKVRRERRQRDWRALFQKILRCTVTVVSSALIVGGALIAARMLVASDYFRIETVRVENAVRVGVDEVLGLSDIAVGSSIFDLNLEMIGRKIEENPWIRTARIDRIFPREVVIRIEEREPRAIVNLGYLYYLDAGGEVFKMLNAGDRLDYPVITGIARKDMLEQPEKTQERLRTALAVLDELRERRRFNLESVSEINLHPDEGIALYTYMGGIPVRLGEGDYGRKLDRLEHIYKELEPRLTALEYIDLKVPGRVIVKIENRPQRGRG</sequence>
<gene>
    <name evidence="9" type="primary">ftsQ</name>
    <name evidence="12" type="ORF">GFER_04900</name>
</gene>
<evidence type="ECO:0000313" key="12">
    <source>
        <dbReference type="EMBL" id="KIH77952.1"/>
    </source>
</evidence>
<evidence type="ECO:0000256" key="3">
    <source>
        <dbReference type="ARBA" id="ARBA00022519"/>
    </source>
</evidence>
<evidence type="ECO:0000259" key="11">
    <source>
        <dbReference type="PROSITE" id="PS51779"/>
    </source>
</evidence>
<evidence type="ECO:0000256" key="7">
    <source>
        <dbReference type="ARBA" id="ARBA00023136"/>
    </source>
</evidence>
<keyword evidence="3" id="KW-0997">Cell inner membrane</keyword>
<evidence type="ECO:0000256" key="9">
    <source>
        <dbReference type="HAMAP-Rule" id="MF_00911"/>
    </source>
</evidence>
<dbReference type="GO" id="GO:0005886">
    <property type="term" value="C:plasma membrane"/>
    <property type="evidence" value="ECO:0007669"/>
    <property type="project" value="UniProtKB-SubCell"/>
</dbReference>
<dbReference type="PANTHER" id="PTHR35851">
    <property type="entry name" value="CELL DIVISION PROTEIN FTSQ"/>
    <property type="match status" value="1"/>
</dbReference>
<keyword evidence="2 9" id="KW-1003">Cell membrane</keyword>
<feature type="compositionally biased region" description="Basic residues" evidence="10">
    <location>
        <begin position="11"/>
        <end position="20"/>
    </location>
</feature>
<protein>
    <recommendedName>
        <fullName evidence="9">Cell division protein FtsQ</fullName>
    </recommendedName>
</protein>
<evidence type="ECO:0000256" key="10">
    <source>
        <dbReference type="SAM" id="MobiDB-lite"/>
    </source>
</evidence>
<keyword evidence="13" id="KW-1185">Reference proteome</keyword>
<dbReference type="GO" id="GO:0032153">
    <property type="term" value="C:cell division site"/>
    <property type="evidence" value="ECO:0007669"/>
    <property type="project" value="UniProtKB-UniRule"/>
</dbReference>
<keyword evidence="6 9" id="KW-1133">Transmembrane helix</keyword>
<evidence type="ECO:0000256" key="6">
    <source>
        <dbReference type="ARBA" id="ARBA00022989"/>
    </source>
</evidence>
<evidence type="ECO:0000256" key="2">
    <source>
        <dbReference type="ARBA" id="ARBA00022475"/>
    </source>
</evidence>
<evidence type="ECO:0000256" key="5">
    <source>
        <dbReference type="ARBA" id="ARBA00022692"/>
    </source>
</evidence>
<feature type="domain" description="POTRA" evidence="11">
    <location>
        <begin position="63"/>
        <end position="131"/>
    </location>
</feature>
<evidence type="ECO:0000256" key="1">
    <source>
        <dbReference type="ARBA" id="ARBA00004370"/>
    </source>
</evidence>
<dbReference type="Proteomes" id="UP000035068">
    <property type="component" value="Unassembled WGS sequence"/>
</dbReference>
<dbReference type="PROSITE" id="PS51779">
    <property type="entry name" value="POTRA"/>
    <property type="match status" value="1"/>
</dbReference>
<dbReference type="PANTHER" id="PTHR35851:SF1">
    <property type="entry name" value="CELL DIVISION PROTEIN FTSQ"/>
    <property type="match status" value="1"/>
</dbReference>
<comment type="function">
    <text evidence="9">Essential cell division protein.</text>
</comment>
<dbReference type="InterPro" id="IPR034746">
    <property type="entry name" value="POTRA"/>
</dbReference>
<dbReference type="Pfam" id="PF08478">
    <property type="entry name" value="POTRA_1"/>
    <property type="match status" value="1"/>
</dbReference>
<dbReference type="InterPro" id="IPR005548">
    <property type="entry name" value="Cell_div_FtsQ/DivIB_C"/>
</dbReference>
<evidence type="ECO:0000256" key="4">
    <source>
        <dbReference type="ARBA" id="ARBA00022618"/>
    </source>
</evidence>
<evidence type="ECO:0000256" key="8">
    <source>
        <dbReference type="ARBA" id="ARBA00023306"/>
    </source>
</evidence>
<keyword evidence="8 9" id="KW-0131">Cell cycle</keyword>
<dbReference type="GO" id="GO:0043093">
    <property type="term" value="P:FtsZ-dependent cytokinesis"/>
    <property type="evidence" value="ECO:0007669"/>
    <property type="project" value="UniProtKB-UniRule"/>
</dbReference>
<dbReference type="Pfam" id="PF03799">
    <property type="entry name" value="FtsQ_DivIB_C"/>
    <property type="match status" value="1"/>
</dbReference>
<name>A0A0C2HYX0_9BACT</name>
<reference evidence="12 13" key="1">
    <citation type="submission" date="2014-12" db="EMBL/GenBank/DDBJ databases">
        <title>Genomes of Geoalkalibacter ferrihydriticus and Geoalkalibacter subterraneus, two haloalkaliphilic metal-reducing members of the Geobacteraceae.</title>
        <authorList>
            <person name="Badalamenti J.P."/>
            <person name="Torres C.I."/>
            <person name="Krajmalnik-Brown R."/>
            <person name="Bond D.R."/>
        </authorList>
    </citation>
    <scope>NUCLEOTIDE SEQUENCE [LARGE SCALE GENOMIC DNA]</scope>
    <source>
        <strain evidence="12 13">DSM 17813</strain>
    </source>
</reference>
<dbReference type="InterPro" id="IPR013685">
    <property type="entry name" value="POTRA_FtsQ_type"/>
</dbReference>
<dbReference type="Gene3D" id="3.40.50.11690">
    <property type="entry name" value="Cell division protein FtsQ/DivIB"/>
    <property type="match status" value="1"/>
</dbReference>
<keyword evidence="5 9" id="KW-0812">Transmembrane</keyword>
<dbReference type="GO" id="GO:0090529">
    <property type="term" value="P:cell septum assembly"/>
    <property type="evidence" value="ECO:0007669"/>
    <property type="project" value="InterPro"/>
</dbReference>
<evidence type="ECO:0000313" key="13">
    <source>
        <dbReference type="Proteomes" id="UP000035068"/>
    </source>
</evidence>
<dbReference type="Gene3D" id="3.10.20.310">
    <property type="entry name" value="membrane protein fhac"/>
    <property type="match status" value="1"/>
</dbReference>